<keyword evidence="3" id="KW-1185">Reference proteome</keyword>
<gene>
    <name evidence="2" type="ORF">AV530_016781</name>
</gene>
<reference evidence="2 3" key="1">
    <citation type="submission" date="2016-02" db="EMBL/GenBank/DDBJ databases">
        <title>Band-tailed pigeon sequencing and assembly.</title>
        <authorList>
            <person name="Soares A.E."/>
            <person name="Novak B.J."/>
            <person name="Rice E.S."/>
            <person name="O'Connell B."/>
            <person name="Chang D."/>
            <person name="Weber S."/>
            <person name="Shapiro B."/>
        </authorList>
    </citation>
    <scope>NUCLEOTIDE SEQUENCE [LARGE SCALE GENOMIC DNA]</scope>
    <source>
        <strain evidence="2">BTP2013</strain>
        <tissue evidence="2">Blood</tissue>
    </source>
</reference>
<feature type="region of interest" description="Disordered" evidence="1">
    <location>
        <begin position="1"/>
        <end position="21"/>
    </location>
</feature>
<organism evidence="2 3">
    <name type="scientific">Patagioenas fasciata monilis</name>
    <dbReference type="NCBI Taxonomy" id="372326"/>
    <lineage>
        <taxon>Eukaryota</taxon>
        <taxon>Metazoa</taxon>
        <taxon>Chordata</taxon>
        <taxon>Craniata</taxon>
        <taxon>Vertebrata</taxon>
        <taxon>Euteleostomi</taxon>
        <taxon>Archelosauria</taxon>
        <taxon>Archosauria</taxon>
        <taxon>Dinosauria</taxon>
        <taxon>Saurischia</taxon>
        <taxon>Theropoda</taxon>
        <taxon>Coelurosauria</taxon>
        <taxon>Aves</taxon>
        <taxon>Neognathae</taxon>
        <taxon>Neoaves</taxon>
        <taxon>Columbimorphae</taxon>
        <taxon>Columbiformes</taxon>
        <taxon>Columbidae</taxon>
        <taxon>Patagioenas</taxon>
    </lineage>
</organism>
<proteinExistence type="predicted"/>
<dbReference type="Proteomes" id="UP000190648">
    <property type="component" value="Unassembled WGS sequence"/>
</dbReference>
<protein>
    <submittedName>
        <fullName evidence="2">Uncharacterized protein</fullName>
    </submittedName>
</protein>
<evidence type="ECO:0000313" key="2">
    <source>
        <dbReference type="EMBL" id="OPJ66797.1"/>
    </source>
</evidence>
<accession>A0A1V4J4R9</accession>
<name>A0A1V4J4R9_PATFA</name>
<evidence type="ECO:0000256" key="1">
    <source>
        <dbReference type="SAM" id="MobiDB-lite"/>
    </source>
</evidence>
<sequence>MGPDSPMSSRDGYMDMNNSKMIQPQPCTKACTVEMTPAANHNSSPKAPLVHPAAAFHMQDASPRME</sequence>
<evidence type="ECO:0000313" key="3">
    <source>
        <dbReference type="Proteomes" id="UP000190648"/>
    </source>
</evidence>
<dbReference type="AlphaFoldDB" id="A0A1V4J4R9"/>
<dbReference type="EMBL" id="LSYS01009367">
    <property type="protein sequence ID" value="OPJ66797.1"/>
    <property type="molecule type" value="Genomic_DNA"/>
</dbReference>
<comment type="caution">
    <text evidence="2">The sequence shown here is derived from an EMBL/GenBank/DDBJ whole genome shotgun (WGS) entry which is preliminary data.</text>
</comment>